<dbReference type="PANTHER" id="PTHR43649">
    <property type="entry name" value="ARABINOSE-BINDING PROTEIN-RELATED"/>
    <property type="match status" value="1"/>
</dbReference>
<reference evidence="4" key="1">
    <citation type="submission" date="2011-06" db="EMBL/GenBank/DDBJ databases">
        <title>Complete genome sequence of Paenibacillus mucilaginosus KNP414.</title>
        <authorList>
            <person name="Wang J."/>
            <person name="Hu S."/>
            <person name="Hu X."/>
            <person name="Zhang B."/>
            <person name="Dong D."/>
            <person name="Zhang S."/>
            <person name="Zhao K."/>
            <person name="Wu D."/>
        </authorList>
    </citation>
    <scope>NUCLEOTIDE SEQUENCE [LARGE SCALE GENOMIC DNA]</scope>
    <source>
        <strain evidence="4">KNP414</strain>
    </source>
</reference>
<dbReference type="Pfam" id="PF12010">
    <property type="entry name" value="DUF3502"/>
    <property type="match status" value="1"/>
</dbReference>
<keyword evidence="1" id="KW-0812">Transmembrane</keyword>
<dbReference type="Pfam" id="PF13416">
    <property type="entry name" value="SBP_bac_8"/>
    <property type="match status" value="1"/>
</dbReference>
<dbReference type="Gene3D" id="3.40.190.10">
    <property type="entry name" value="Periplasmic binding protein-like II"/>
    <property type="match status" value="1"/>
</dbReference>
<dbReference type="InterPro" id="IPR022627">
    <property type="entry name" value="DUF3502"/>
</dbReference>
<sequence>MYPFSNSRREGEAALQKKVYVPILVLLAGLLAAAGVLFLAVRHLTRADGSGQAASRQEADRATLQPAVLKIVFPLERPANEAEVIRAVEAKLAQDDLPLKLEITYIPYAQYWNKIWLLAASGEPYDLVVTAYSNIPDLAAKKVLAPLDEALEGYGPSLVKSTPAYAFKGVTVNGRIYGIPRVMPMAEFQSFLQIRGDLRKKYGLPEIRTIAGMDAYLEAVSKHEKDIVPYYYDTGKFLLREYGNAAFLAGGFFNSPVYIDPDDPDLLVRNTYESDRFRDIMAKMHEWQAKGYAPYPPSVTSQFPDPEQAFLSGRVAATWSVVMKQTERVDDFKAAHPEGELENVYLHPEKPKYLFTAADNILSVLSTSAHVKESVAFVNWLRSSQENFDLFTYGIEGVHYKLKDGALSYEGIPPERRYTPVHWAWDDIRYARFSEHIPKEYAAALRSWDQNAVLSPTLGFVPDLAPVKSEMAQLQVITGEYLPQLYDAGVDWESVMGAFRAKLKDAGIDHVVEEIQEQFDRFREEGGGASGIPGDS</sequence>
<name>F8FHK9_PAEMK</name>
<dbReference type="SUPFAM" id="SSF53850">
    <property type="entry name" value="Periplasmic binding protein-like II"/>
    <property type="match status" value="1"/>
</dbReference>
<evidence type="ECO:0000313" key="3">
    <source>
        <dbReference type="EMBL" id="AEI42317.1"/>
    </source>
</evidence>
<feature type="domain" description="DUF3502" evidence="2">
    <location>
        <begin position="456"/>
        <end position="523"/>
    </location>
</feature>
<dbReference type="EMBL" id="CP002869">
    <property type="protein sequence ID" value="AEI42317.1"/>
    <property type="molecule type" value="Genomic_DNA"/>
</dbReference>
<dbReference type="Proteomes" id="UP000006620">
    <property type="component" value="Chromosome"/>
</dbReference>
<organism evidence="3 4">
    <name type="scientific">Paenibacillus mucilaginosus (strain KNP414)</name>
    <dbReference type="NCBI Taxonomy" id="1036673"/>
    <lineage>
        <taxon>Bacteria</taxon>
        <taxon>Bacillati</taxon>
        <taxon>Bacillota</taxon>
        <taxon>Bacilli</taxon>
        <taxon>Bacillales</taxon>
        <taxon>Paenibacillaceae</taxon>
        <taxon>Paenibacillus</taxon>
    </lineage>
</organism>
<dbReference type="PATRIC" id="fig|1036673.3.peg.3468"/>
<protein>
    <submittedName>
        <fullName evidence="3">Extracellular solute-binding protein family 1</fullName>
    </submittedName>
</protein>
<dbReference type="PANTHER" id="PTHR43649:SF17">
    <property type="entry name" value="ABC TRANSPORTER SOLUTE BINDING PROTEIN-SUGAR TRANSPORT"/>
    <property type="match status" value="1"/>
</dbReference>
<reference evidence="3 4" key="2">
    <citation type="journal article" date="2013" name="Genome Announc.">
        <title>Genome Sequence of Growth-Improving Paenibacillus mucilaginosus Strain KNP414.</title>
        <authorList>
            <person name="Lu J.J."/>
            <person name="Wang J.F."/>
            <person name="Hu X.F."/>
        </authorList>
    </citation>
    <scope>NUCLEOTIDE SEQUENCE [LARGE SCALE GENOMIC DNA]</scope>
    <source>
        <strain evidence="3 4">KNP414</strain>
    </source>
</reference>
<dbReference type="AlphaFoldDB" id="F8FHK9"/>
<dbReference type="InterPro" id="IPR050490">
    <property type="entry name" value="Bact_solute-bd_prot1"/>
</dbReference>
<feature type="transmembrane region" description="Helical" evidence="1">
    <location>
        <begin position="20"/>
        <end position="41"/>
    </location>
</feature>
<evidence type="ECO:0000259" key="2">
    <source>
        <dbReference type="Pfam" id="PF12010"/>
    </source>
</evidence>
<dbReference type="HOGENOM" id="CLU_037301_1_0_9"/>
<evidence type="ECO:0000256" key="1">
    <source>
        <dbReference type="SAM" id="Phobius"/>
    </source>
</evidence>
<accession>F8FHK9</accession>
<evidence type="ECO:0000313" key="4">
    <source>
        <dbReference type="Proteomes" id="UP000006620"/>
    </source>
</evidence>
<dbReference type="InterPro" id="IPR006059">
    <property type="entry name" value="SBP"/>
</dbReference>
<keyword evidence="1" id="KW-1133">Transmembrane helix</keyword>
<gene>
    <name evidence="3" type="ordered locus">KNP414_03778</name>
</gene>
<proteinExistence type="predicted"/>
<dbReference type="KEGG" id="pms:KNP414_03778"/>
<keyword evidence="1" id="KW-0472">Membrane</keyword>